<dbReference type="GO" id="GO:0071555">
    <property type="term" value="P:cell wall organization"/>
    <property type="evidence" value="ECO:0007669"/>
    <property type="project" value="UniProtKB-KW"/>
</dbReference>
<dbReference type="EMBL" id="CP028774">
    <property type="protein sequence ID" value="AWU75335.1"/>
    <property type="molecule type" value="Genomic_DNA"/>
</dbReference>
<feature type="signal peptide" evidence="11">
    <location>
        <begin position="1"/>
        <end position="20"/>
    </location>
</feature>
<evidence type="ECO:0000256" key="1">
    <source>
        <dbReference type="ARBA" id="ARBA00004115"/>
    </source>
</evidence>
<dbReference type="GO" id="GO:0005789">
    <property type="term" value="C:endoplasmic reticulum membrane"/>
    <property type="evidence" value="ECO:0007669"/>
    <property type="project" value="UniProtKB-SubCell"/>
</dbReference>
<comment type="similarity">
    <text evidence="2">Belongs to the BIG1 family.</text>
</comment>
<dbReference type="AlphaFoldDB" id="A0A2U9R206"/>
<comment type="subcellular location">
    <subcellularLocation>
        <location evidence="1">Endoplasmic reticulum membrane</location>
        <topology evidence="1">Single-pass type I membrane protein</topology>
    </subcellularLocation>
</comment>
<name>A0A2U9R206_PICKU</name>
<dbReference type="InterPro" id="IPR037654">
    <property type="entry name" value="Big1"/>
</dbReference>
<keyword evidence="6" id="KW-0256">Endoplasmic reticulum</keyword>
<dbReference type="GO" id="GO:0006078">
    <property type="term" value="P:(1-&gt;6)-beta-D-glucan biosynthetic process"/>
    <property type="evidence" value="ECO:0007669"/>
    <property type="project" value="TreeGrafter"/>
</dbReference>
<keyword evidence="7 10" id="KW-1133">Transmembrane helix</keyword>
<evidence type="ECO:0000256" key="7">
    <source>
        <dbReference type="ARBA" id="ARBA00022989"/>
    </source>
</evidence>
<evidence type="ECO:0000256" key="8">
    <source>
        <dbReference type="ARBA" id="ARBA00023136"/>
    </source>
</evidence>
<proteinExistence type="inferred from homology"/>
<keyword evidence="5 11" id="KW-0732">Signal</keyword>
<keyword evidence="13" id="KW-1185">Reference proteome</keyword>
<protein>
    <recommendedName>
        <fullName evidence="3">Protein BIG1</fullName>
    </recommendedName>
</protein>
<dbReference type="RefSeq" id="XP_029320812.1">
    <property type="nucleotide sequence ID" value="XM_029464953.1"/>
</dbReference>
<accession>A0A2U9R206</accession>
<dbReference type="GO" id="GO:0009272">
    <property type="term" value="P:fungal-type cell wall biogenesis"/>
    <property type="evidence" value="ECO:0007669"/>
    <property type="project" value="TreeGrafter"/>
</dbReference>
<evidence type="ECO:0000256" key="2">
    <source>
        <dbReference type="ARBA" id="ARBA00008203"/>
    </source>
</evidence>
<evidence type="ECO:0000313" key="12">
    <source>
        <dbReference type="EMBL" id="AWU75335.1"/>
    </source>
</evidence>
<evidence type="ECO:0000256" key="3">
    <source>
        <dbReference type="ARBA" id="ARBA00022089"/>
    </source>
</evidence>
<dbReference type="GeneID" id="40383100"/>
<dbReference type="PANTHER" id="PTHR28285:SF1">
    <property type="entry name" value="PROTEIN BIG1"/>
    <property type="match status" value="1"/>
</dbReference>
<evidence type="ECO:0000256" key="9">
    <source>
        <dbReference type="ARBA" id="ARBA00023316"/>
    </source>
</evidence>
<evidence type="ECO:0000313" key="13">
    <source>
        <dbReference type="Proteomes" id="UP000249293"/>
    </source>
</evidence>
<keyword evidence="8 10" id="KW-0472">Membrane</keyword>
<evidence type="ECO:0000256" key="11">
    <source>
        <dbReference type="SAM" id="SignalP"/>
    </source>
</evidence>
<keyword evidence="9" id="KW-0961">Cell wall biogenesis/degradation</keyword>
<dbReference type="VEuPathDB" id="FungiDB:C5L36_0B05810"/>
<evidence type="ECO:0000256" key="6">
    <source>
        <dbReference type="ARBA" id="ARBA00022824"/>
    </source>
</evidence>
<feature type="chain" id="PRO_5016144572" description="Protein BIG1" evidence="11">
    <location>
        <begin position="21"/>
        <end position="393"/>
    </location>
</feature>
<evidence type="ECO:0000256" key="10">
    <source>
        <dbReference type="SAM" id="Phobius"/>
    </source>
</evidence>
<dbReference type="PANTHER" id="PTHR28285">
    <property type="entry name" value="PROTEIN BIG1"/>
    <property type="match status" value="1"/>
</dbReference>
<gene>
    <name evidence="12" type="ORF">C5L36_0B05810</name>
</gene>
<dbReference type="Proteomes" id="UP000249293">
    <property type="component" value="Chromosome 2"/>
</dbReference>
<keyword evidence="4 10" id="KW-0812">Transmembrane</keyword>
<reference evidence="12 13" key="1">
    <citation type="submission" date="2018-06" db="EMBL/GenBank/DDBJ databases">
        <title>Population genomics shows no distinction between pathogenic Candida krusei and environmental Pichia kudriavzevii: One species, four names.</title>
        <authorList>
            <person name="Douglass A.P."/>
            <person name="Offei B."/>
            <person name="Braun-Galleani S."/>
            <person name="Coughlan A.Y."/>
            <person name="Martos A."/>
            <person name="Ortiz-Merino R.A."/>
            <person name="Byrne K.P."/>
            <person name="Wolfe K.H."/>
        </authorList>
    </citation>
    <scope>NUCLEOTIDE SEQUENCE [LARGE SCALE GENOMIC DNA]</scope>
    <source>
        <strain evidence="12 13">CBS573</strain>
    </source>
</reference>
<dbReference type="KEGG" id="pkz:C5L36_0B05810"/>
<dbReference type="OrthoDB" id="9985059at2759"/>
<evidence type="ECO:0000256" key="4">
    <source>
        <dbReference type="ARBA" id="ARBA00022692"/>
    </source>
</evidence>
<sequence length="393" mass="46164">MKLKQIYLFIVLFYVSNVSCRRMVNTIPALFASYSLVPGLKKSLPHSEQMPFSEHEANVYLTRALEQCNNDHYIFVKVPGLRVTDFQNFSAWTNLRNRLVKASTIFAMPNVLDGRGVSMTRHNDEYEIIKWEALESTLENYCDVMKYNIKHMNPEEFPKYQGTRKILLKVEVFNFLEYEEVEDNRIEFLQQIDELIRDLCRRFPTPKFSILLAGTTSTEVKYDEIADRDEVIEFHEVPDDPKVLSVAMREKVRKSKRVIFPDITVFDKSRYFEYDRSQFHERPSFNDLKENQWVKDMGKGEDDLIDDTWLEKKTKKIVKDEKLYKFGENEEFVSVFANKQFVRDNSLLLASATLLFVVFVSFDILRGAFLAIKRILNSSDVKPKPSKKSVKVE</sequence>
<dbReference type="STRING" id="4909.A0A2U9R206"/>
<feature type="transmembrane region" description="Helical" evidence="10">
    <location>
        <begin position="347"/>
        <end position="365"/>
    </location>
</feature>
<organism evidence="12 13">
    <name type="scientific">Pichia kudriavzevii</name>
    <name type="common">Yeast</name>
    <name type="synonym">Issatchenkia orientalis</name>
    <dbReference type="NCBI Taxonomy" id="4909"/>
    <lineage>
        <taxon>Eukaryota</taxon>
        <taxon>Fungi</taxon>
        <taxon>Dikarya</taxon>
        <taxon>Ascomycota</taxon>
        <taxon>Saccharomycotina</taxon>
        <taxon>Pichiomycetes</taxon>
        <taxon>Pichiales</taxon>
        <taxon>Pichiaceae</taxon>
        <taxon>Pichia</taxon>
    </lineage>
</organism>
<evidence type="ECO:0000256" key="5">
    <source>
        <dbReference type="ARBA" id="ARBA00022729"/>
    </source>
</evidence>